<dbReference type="EMBL" id="JALNTZ010000006">
    <property type="protein sequence ID" value="KAJ3649636.1"/>
    <property type="molecule type" value="Genomic_DNA"/>
</dbReference>
<dbReference type="AlphaFoldDB" id="A0AA38I635"/>
<keyword evidence="2" id="KW-1185">Reference proteome</keyword>
<proteinExistence type="predicted"/>
<name>A0AA38I635_9CUCU</name>
<accession>A0AA38I635</accession>
<sequence>MCTIWDETTQDGLRRKFFHIASYELAWRGREAYNCLLSYFEEQFDSYRIPTGRIAYNPSFSNKTAQGGCQRLTEKRWLVQNTTNVNKCPITFCKLLKEKRGKHYGRTPFLICKPIMDERKIKRFFQRLSIRKRLNFEVDRAGNRSYRNGHEKNKSDKSLESCRGSYSSCQGWSFRKSNYEITLKSGFATASFQVDTEHHEKIIQQMRNNDSEITVISDESSMKSPSSLVSSKILYSN</sequence>
<dbReference type="Proteomes" id="UP001168821">
    <property type="component" value="Unassembled WGS sequence"/>
</dbReference>
<comment type="caution">
    <text evidence="1">The sequence shown here is derived from an EMBL/GenBank/DDBJ whole genome shotgun (WGS) entry which is preliminary data.</text>
</comment>
<evidence type="ECO:0000313" key="2">
    <source>
        <dbReference type="Proteomes" id="UP001168821"/>
    </source>
</evidence>
<gene>
    <name evidence="1" type="ORF">Zmor_021366</name>
</gene>
<protein>
    <submittedName>
        <fullName evidence="1">Uncharacterized protein</fullName>
    </submittedName>
</protein>
<reference evidence="1" key="1">
    <citation type="journal article" date="2023" name="G3 (Bethesda)">
        <title>Whole genome assemblies of Zophobas morio and Tenebrio molitor.</title>
        <authorList>
            <person name="Kaur S."/>
            <person name="Stinson S.A."/>
            <person name="diCenzo G.C."/>
        </authorList>
    </citation>
    <scope>NUCLEOTIDE SEQUENCE</scope>
    <source>
        <strain evidence="1">QUZm001</strain>
    </source>
</reference>
<organism evidence="1 2">
    <name type="scientific">Zophobas morio</name>
    <dbReference type="NCBI Taxonomy" id="2755281"/>
    <lineage>
        <taxon>Eukaryota</taxon>
        <taxon>Metazoa</taxon>
        <taxon>Ecdysozoa</taxon>
        <taxon>Arthropoda</taxon>
        <taxon>Hexapoda</taxon>
        <taxon>Insecta</taxon>
        <taxon>Pterygota</taxon>
        <taxon>Neoptera</taxon>
        <taxon>Endopterygota</taxon>
        <taxon>Coleoptera</taxon>
        <taxon>Polyphaga</taxon>
        <taxon>Cucujiformia</taxon>
        <taxon>Tenebrionidae</taxon>
        <taxon>Zophobas</taxon>
    </lineage>
</organism>
<evidence type="ECO:0000313" key="1">
    <source>
        <dbReference type="EMBL" id="KAJ3649636.1"/>
    </source>
</evidence>